<proteinExistence type="predicted"/>
<dbReference type="InterPro" id="IPR040256">
    <property type="entry name" value="At4g02000-like"/>
</dbReference>
<dbReference type="Pfam" id="PF14111">
    <property type="entry name" value="DUF4283"/>
    <property type="match status" value="1"/>
</dbReference>
<feature type="region of interest" description="Disordered" evidence="1">
    <location>
        <begin position="170"/>
        <end position="232"/>
    </location>
</feature>
<dbReference type="PANTHER" id="PTHR31286">
    <property type="entry name" value="GLYCINE-RICH CELL WALL STRUCTURAL PROTEIN 1.8-LIKE"/>
    <property type="match status" value="1"/>
</dbReference>
<accession>A0A314KV91</accession>
<feature type="compositionally biased region" description="Low complexity" evidence="1">
    <location>
        <begin position="171"/>
        <end position="187"/>
    </location>
</feature>
<gene>
    <name evidence="3" type="ORF">A4A49_24576</name>
</gene>
<evidence type="ECO:0000256" key="1">
    <source>
        <dbReference type="SAM" id="MobiDB-lite"/>
    </source>
</evidence>
<feature type="compositionally biased region" description="Polar residues" evidence="1">
    <location>
        <begin position="211"/>
        <end position="221"/>
    </location>
</feature>
<protein>
    <recommendedName>
        <fullName evidence="2">DUF4283 domain-containing protein</fullName>
    </recommendedName>
</protein>
<dbReference type="Proteomes" id="UP000187609">
    <property type="component" value="Unassembled WGS sequence"/>
</dbReference>
<feature type="domain" description="DUF4283" evidence="2">
    <location>
        <begin position="17"/>
        <end position="100"/>
    </location>
</feature>
<keyword evidence="4" id="KW-1185">Reference proteome</keyword>
<dbReference type="STRING" id="49451.A0A314KV91"/>
<dbReference type="Gramene" id="OIT33273">
    <property type="protein sequence ID" value="OIT33273"/>
    <property type="gene ID" value="A4A49_24576"/>
</dbReference>
<evidence type="ECO:0000313" key="3">
    <source>
        <dbReference type="EMBL" id="OIT33273.1"/>
    </source>
</evidence>
<dbReference type="AlphaFoldDB" id="A0A314KV91"/>
<dbReference type="PANTHER" id="PTHR31286:SF177">
    <property type="entry name" value="ENDONUCLEASE_EXONUCLEASE_PHOSPHATASE"/>
    <property type="match status" value="1"/>
</dbReference>
<sequence>MPAVVFKKEDYMIKLATRWKHTVVGKFSNAMPRMEVIRRSFITQTELKGGVKIAHLYANTVNIDLDNEYDHATVWNKQFMYIQGQMMKLEVWTPLFKPNEASPIVPAWIVILELPWHFYYMEILTPLLSHVGKALFLDLASFQKTRESVAKVKMQIDLTKDRPHHVWLGYDDNQNEMGMNNNQNSEGQKSQQNIQSKDNAQNRTEPKTLEANPSQEEWQTQKNKKSKGGAHNNKQHAVYIAKQPTNQQHQIIPKENHQQDPQSSGMASINPPAPLERSAYSGAYNQPISPASPIIYAVEVIGGKKICQEETVDNREGVPNRGGIPHFFHECDDAQMTDHRIDHTLATPATTISNPAHDTAIPVSSEEDIEQQWIR</sequence>
<evidence type="ECO:0000259" key="2">
    <source>
        <dbReference type="Pfam" id="PF14111"/>
    </source>
</evidence>
<evidence type="ECO:0000313" key="4">
    <source>
        <dbReference type="Proteomes" id="UP000187609"/>
    </source>
</evidence>
<name>A0A314KV91_NICAT</name>
<dbReference type="InterPro" id="IPR025558">
    <property type="entry name" value="DUF4283"/>
</dbReference>
<reference evidence="3" key="1">
    <citation type="submission" date="2016-11" db="EMBL/GenBank/DDBJ databases">
        <title>The genome of Nicotiana attenuata.</title>
        <authorList>
            <person name="Xu S."/>
            <person name="Brockmoeller T."/>
            <person name="Gaquerel E."/>
            <person name="Navarro A."/>
            <person name="Kuhl H."/>
            <person name="Gase K."/>
            <person name="Ling Z."/>
            <person name="Zhou W."/>
            <person name="Kreitzer C."/>
            <person name="Stanke M."/>
            <person name="Tang H."/>
            <person name="Lyons E."/>
            <person name="Pandey P."/>
            <person name="Pandey S.P."/>
            <person name="Timmermann B."/>
            <person name="Baldwin I.T."/>
        </authorList>
    </citation>
    <scope>NUCLEOTIDE SEQUENCE [LARGE SCALE GENOMIC DNA]</scope>
    <source>
        <strain evidence="3">UT</strain>
    </source>
</reference>
<dbReference type="EMBL" id="MJEQ01000910">
    <property type="protein sequence ID" value="OIT33273.1"/>
    <property type="molecule type" value="Genomic_DNA"/>
</dbReference>
<feature type="compositionally biased region" description="Polar residues" evidence="1">
    <location>
        <begin position="188"/>
        <end position="203"/>
    </location>
</feature>
<organism evidence="3 4">
    <name type="scientific">Nicotiana attenuata</name>
    <name type="common">Coyote tobacco</name>
    <dbReference type="NCBI Taxonomy" id="49451"/>
    <lineage>
        <taxon>Eukaryota</taxon>
        <taxon>Viridiplantae</taxon>
        <taxon>Streptophyta</taxon>
        <taxon>Embryophyta</taxon>
        <taxon>Tracheophyta</taxon>
        <taxon>Spermatophyta</taxon>
        <taxon>Magnoliopsida</taxon>
        <taxon>eudicotyledons</taxon>
        <taxon>Gunneridae</taxon>
        <taxon>Pentapetalae</taxon>
        <taxon>asterids</taxon>
        <taxon>lamiids</taxon>
        <taxon>Solanales</taxon>
        <taxon>Solanaceae</taxon>
        <taxon>Nicotianoideae</taxon>
        <taxon>Nicotianeae</taxon>
        <taxon>Nicotiana</taxon>
    </lineage>
</organism>
<comment type="caution">
    <text evidence="3">The sequence shown here is derived from an EMBL/GenBank/DDBJ whole genome shotgun (WGS) entry which is preliminary data.</text>
</comment>